<organism evidence="1 2">
    <name type="scientific">Albugo candida</name>
    <dbReference type="NCBI Taxonomy" id="65357"/>
    <lineage>
        <taxon>Eukaryota</taxon>
        <taxon>Sar</taxon>
        <taxon>Stramenopiles</taxon>
        <taxon>Oomycota</taxon>
        <taxon>Peronosporomycetes</taxon>
        <taxon>Albuginales</taxon>
        <taxon>Albuginaceae</taxon>
        <taxon>Albugo</taxon>
    </lineage>
</organism>
<accession>A0A024GVH4</accession>
<dbReference type="InParanoid" id="A0A024GVH4"/>
<protein>
    <submittedName>
        <fullName evidence="1">Uncharacterized protein</fullName>
    </submittedName>
</protein>
<name>A0A024GVH4_9STRA</name>
<sequence length="213" mass="24600">MDSVALRACNTFQMHHLIYFCAECSRCRSARDKKPRVKVRCFQVGFAPTISHRIATFDKKSKSRVTSYCFCELISVFKLQKALQAQNQSTLQLYRIVGKEWRQKMYTGVMYLGSSIRLKNLLLSSASKEQKAAFVFATFTTYNPFCIGLIKQVEVEDMLFACNDSSQIIKESIQLCSDSSNRLACNLFCTKLDVFEKRREDRIQNFKVDRTIV</sequence>
<evidence type="ECO:0000313" key="1">
    <source>
        <dbReference type="EMBL" id="CCI50784.1"/>
    </source>
</evidence>
<keyword evidence="2" id="KW-1185">Reference proteome</keyword>
<dbReference type="OrthoDB" id="18302at2759"/>
<evidence type="ECO:0000313" key="2">
    <source>
        <dbReference type="Proteomes" id="UP000053237"/>
    </source>
</evidence>
<dbReference type="AlphaFoldDB" id="A0A024GVH4"/>
<proteinExistence type="predicted"/>
<dbReference type="Proteomes" id="UP000053237">
    <property type="component" value="Unassembled WGS sequence"/>
</dbReference>
<dbReference type="EMBL" id="CAIX01001139">
    <property type="protein sequence ID" value="CCI50784.1"/>
    <property type="molecule type" value="Genomic_DNA"/>
</dbReference>
<reference evidence="1 2" key="1">
    <citation type="submission" date="2012-05" db="EMBL/GenBank/DDBJ databases">
        <title>Recombination and specialization in a pathogen metapopulation.</title>
        <authorList>
            <person name="Gardiner A."/>
            <person name="Kemen E."/>
            <person name="Schultz-Larsen T."/>
            <person name="MacLean D."/>
            <person name="Van Oosterhout C."/>
            <person name="Jones J.D.G."/>
        </authorList>
    </citation>
    <scope>NUCLEOTIDE SEQUENCE [LARGE SCALE GENOMIC DNA]</scope>
    <source>
        <strain evidence="1 2">Ac Nc2</strain>
    </source>
</reference>
<dbReference type="FunCoup" id="A0A024GVH4">
    <property type="interactions" value="31"/>
</dbReference>
<comment type="caution">
    <text evidence="1">The sequence shown here is derived from an EMBL/GenBank/DDBJ whole genome shotgun (WGS) entry which is preliminary data.</text>
</comment>
<gene>
    <name evidence="1" type="ORF">BN9_130460</name>
</gene>